<accession>A0ACC3YMF8</accession>
<name>A0ACC3YMF8_COLTU</name>
<dbReference type="Proteomes" id="UP000805649">
    <property type="component" value="Unassembled WGS sequence"/>
</dbReference>
<proteinExistence type="predicted"/>
<keyword evidence="2" id="KW-1185">Reference proteome</keyword>
<protein>
    <submittedName>
        <fullName evidence="1">Uncharacterized protein</fullName>
    </submittedName>
</protein>
<reference evidence="1 2" key="1">
    <citation type="journal article" date="2020" name="Phytopathology">
        <title>Genome Sequence Resources of Colletotrichum truncatum, C. plurivorum, C. musicola, and C. sojae: Four Species Pathogenic to Soybean (Glycine max).</title>
        <authorList>
            <person name="Rogerio F."/>
            <person name="Boufleur T.R."/>
            <person name="Ciampi-Guillardi M."/>
            <person name="Sukno S.A."/>
            <person name="Thon M.R."/>
            <person name="Massola Junior N.S."/>
            <person name="Baroncelli R."/>
        </authorList>
    </citation>
    <scope>NUCLEOTIDE SEQUENCE [LARGE SCALE GENOMIC DNA]</scope>
    <source>
        <strain evidence="1 2">CMES1059</strain>
    </source>
</reference>
<evidence type="ECO:0000313" key="2">
    <source>
        <dbReference type="Proteomes" id="UP000805649"/>
    </source>
</evidence>
<dbReference type="EMBL" id="VUJX02000009">
    <property type="protein sequence ID" value="KAL0932357.1"/>
    <property type="molecule type" value="Genomic_DNA"/>
</dbReference>
<organism evidence="1 2">
    <name type="scientific">Colletotrichum truncatum</name>
    <name type="common">Anthracnose fungus</name>
    <name type="synonym">Colletotrichum capsici</name>
    <dbReference type="NCBI Taxonomy" id="5467"/>
    <lineage>
        <taxon>Eukaryota</taxon>
        <taxon>Fungi</taxon>
        <taxon>Dikarya</taxon>
        <taxon>Ascomycota</taxon>
        <taxon>Pezizomycotina</taxon>
        <taxon>Sordariomycetes</taxon>
        <taxon>Hypocreomycetidae</taxon>
        <taxon>Glomerellales</taxon>
        <taxon>Glomerellaceae</taxon>
        <taxon>Colletotrichum</taxon>
        <taxon>Colletotrichum truncatum species complex</taxon>
    </lineage>
</organism>
<evidence type="ECO:0000313" key="1">
    <source>
        <dbReference type="EMBL" id="KAL0932357.1"/>
    </source>
</evidence>
<sequence length="235" mass="26609">MTTNAGPEGNVYWPELRRNLTSDAALNNFTVICPVCATSMRAVASNNRNQAKILHCGHMLCMECTIRICANIDGSRDNPHGRKPKCPMCKERLGKYPHCGESCQAPGRIGFPMPKNMEEMRYLPRTMPEGGSDPSCCKICRIKRIERTSQRLVGLILNDTKSRAKWNPTVDQAKQEAGDFSDYIQVPELQRLLDVLAETVRDPKIYQKYANLYPQQFASDQRAVAEMKDRKRDAL</sequence>
<comment type="caution">
    <text evidence="1">The sequence shown here is derived from an EMBL/GenBank/DDBJ whole genome shotgun (WGS) entry which is preliminary data.</text>
</comment>
<gene>
    <name evidence="1" type="ORF">CTRU02_213310</name>
</gene>